<sequence>MKRQILLSDEIIWACMGHPIASKPQDFYMGMKIQDVEIHISTKTVCWPNESRIPSTSTAAKKGILQRGEGMNSSLQTQVKQSWEKFGVAFLRKS</sequence>
<reference evidence="1 2" key="1">
    <citation type="journal article" date="2019" name="Sci. Rep.">
        <title>Orb-weaving spider Araneus ventricosus genome elucidates the spidroin gene catalogue.</title>
        <authorList>
            <person name="Kono N."/>
            <person name="Nakamura H."/>
            <person name="Ohtoshi R."/>
            <person name="Moran D.A.P."/>
            <person name="Shinohara A."/>
            <person name="Yoshida Y."/>
            <person name="Fujiwara M."/>
            <person name="Mori M."/>
            <person name="Tomita M."/>
            <person name="Arakawa K."/>
        </authorList>
    </citation>
    <scope>NUCLEOTIDE SEQUENCE [LARGE SCALE GENOMIC DNA]</scope>
</reference>
<evidence type="ECO:0000313" key="2">
    <source>
        <dbReference type="Proteomes" id="UP000499080"/>
    </source>
</evidence>
<gene>
    <name evidence="1" type="ORF">AVEN_105540_1</name>
</gene>
<dbReference type="EMBL" id="BGPR01001517">
    <property type="protein sequence ID" value="GBM55822.1"/>
    <property type="molecule type" value="Genomic_DNA"/>
</dbReference>
<accession>A0A4Y2GPF7</accession>
<evidence type="ECO:0000313" key="1">
    <source>
        <dbReference type="EMBL" id="GBM55822.1"/>
    </source>
</evidence>
<dbReference type="Proteomes" id="UP000499080">
    <property type="component" value="Unassembled WGS sequence"/>
</dbReference>
<organism evidence="1 2">
    <name type="scientific">Araneus ventricosus</name>
    <name type="common">Orbweaver spider</name>
    <name type="synonym">Epeira ventricosa</name>
    <dbReference type="NCBI Taxonomy" id="182803"/>
    <lineage>
        <taxon>Eukaryota</taxon>
        <taxon>Metazoa</taxon>
        <taxon>Ecdysozoa</taxon>
        <taxon>Arthropoda</taxon>
        <taxon>Chelicerata</taxon>
        <taxon>Arachnida</taxon>
        <taxon>Araneae</taxon>
        <taxon>Araneomorphae</taxon>
        <taxon>Entelegynae</taxon>
        <taxon>Araneoidea</taxon>
        <taxon>Araneidae</taxon>
        <taxon>Araneus</taxon>
    </lineage>
</organism>
<dbReference type="AlphaFoldDB" id="A0A4Y2GPF7"/>
<protein>
    <submittedName>
        <fullName evidence="1">Uncharacterized protein</fullName>
    </submittedName>
</protein>
<keyword evidence="2" id="KW-1185">Reference proteome</keyword>
<proteinExistence type="predicted"/>
<name>A0A4Y2GPF7_ARAVE</name>
<comment type="caution">
    <text evidence="1">The sequence shown here is derived from an EMBL/GenBank/DDBJ whole genome shotgun (WGS) entry which is preliminary data.</text>
</comment>